<comment type="caution">
    <text evidence="2">The sequence shown here is derived from an EMBL/GenBank/DDBJ whole genome shotgun (WGS) entry which is preliminary data.</text>
</comment>
<dbReference type="EMBL" id="JAGDFM010000064">
    <property type="protein sequence ID" value="KAG7388252.1"/>
    <property type="molecule type" value="Genomic_DNA"/>
</dbReference>
<accession>A0A8T1W2Z5</accession>
<protein>
    <recommendedName>
        <fullName evidence="4">PH domain-containing protein</fullName>
    </recommendedName>
</protein>
<feature type="compositionally biased region" description="Basic and acidic residues" evidence="1">
    <location>
        <begin position="177"/>
        <end position="191"/>
    </location>
</feature>
<keyword evidence="3" id="KW-1185">Reference proteome</keyword>
<name>A0A8T1W2Z5_9STRA</name>
<evidence type="ECO:0008006" key="4">
    <source>
        <dbReference type="Google" id="ProtNLM"/>
    </source>
</evidence>
<evidence type="ECO:0000256" key="1">
    <source>
        <dbReference type="SAM" id="MobiDB-lite"/>
    </source>
</evidence>
<evidence type="ECO:0000313" key="3">
    <source>
        <dbReference type="Proteomes" id="UP000694044"/>
    </source>
</evidence>
<dbReference type="Proteomes" id="UP000694044">
    <property type="component" value="Unassembled WGS sequence"/>
</dbReference>
<reference evidence="2" key="1">
    <citation type="submission" date="2021-02" db="EMBL/GenBank/DDBJ databases">
        <authorList>
            <person name="Palmer J.M."/>
        </authorList>
    </citation>
    <scope>NUCLEOTIDE SEQUENCE</scope>
    <source>
        <strain evidence="2">SCRP734</strain>
    </source>
</reference>
<sequence>MVRSSSSEAATFLSTTSTQRSTLRTSSTLSSATETLKDWLYWQRDGSKSHCWTKVYGVIDNEFLWLFNGKHSNRTMVLKIAVSSVKVSTQRQLHVIDPSGEEVEIWTMDEDSFAKWRLRLEEAAALTAQFFRMIEINARQLPRTSTYRGSLVTRTKKRARCKALFVQLVSQWRHKKDGGERDAEAEAKEGDTELEALV</sequence>
<feature type="region of interest" description="Disordered" evidence="1">
    <location>
        <begin position="177"/>
        <end position="198"/>
    </location>
</feature>
<evidence type="ECO:0000313" key="2">
    <source>
        <dbReference type="EMBL" id="KAG7388252.1"/>
    </source>
</evidence>
<dbReference type="AlphaFoldDB" id="A0A8T1W2Z5"/>
<dbReference type="OrthoDB" id="156475at2759"/>
<gene>
    <name evidence="2" type="ORF">PHYPSEUDO_012910</name>
</gene>
<proteinExistence type="predicted"/>
<organism evidence="2 3">
    <name type="scientific">Phytophthora pseudosyringae</name>
    <dbReference type="NCBI Taxonomy" id="221518"/>
    <lineage>
        <taxon>Eukaryota</taxon>
        <taxon>Sar</taxon>
        <taxon>Stramenopiles</taxon>
        <taxon>Oomycota</taxon>
        <taxon>Peronosporomycetes</taxon>
        <taxon>Peronosporales</taxon>
        <taxon>Peronosporaceae</taxon>
        <taxon>Phytophthora</taxon>
    </lineage>
</organism>